<protein>
    <submittedName>
        <fullName evidence="1">Uncharacterized protein</fullName>
    </submittedName>
</protein>
<proteinExistence type="predicted"/>
<dbReference type="AlphaFoldDB" id="A0A8T3AHW7"/>
<evidence type="ECO:0000313" key="1">
    <source>
        <dbReference type="EMBL" id="KAI0495869.1"/>
    </source>
</evidence>
<accession>A0A8T3AHW7</accession>
<comment type="caution">
    <text evidence="1">The sequence shown here is derived from an EMBL/GenBank/DDBJ whole genome shotgun (WGS) entry which is preliminary data.</text>
</comment>
<dbReference type="EMBL" id="JAGYWB010000016">
    <property type="protein sequence ID" value="KAI0495869.1"/>
    <property type="molecule type" value="Genomic_DNA"/>
</dbReference>
<gene>
    <name evidence="1" type="ORF">KFK09_022176</name>
</gene>
<name>A0A8T3AHW7_DENNO</name>
<keyword evidence="2" id="KW-1185">Reference proteome</keyword>
<evidence type="ECO:0000313" key="2">
    <source>
        <dbReference type="Proteomes" id="UP000829196"/>
    </source>
</evidence>
<organism evidence="1 2">
    <name type="scientific">Dendrobium nobile</name>
    <name type="common">Orchid</name>
    <dbReference type="NCBI Taxonomy" id="94219"/>
    <lineage>
        <taxon>Eukaryota</taxon>
        <taxon>Viridiplantae</taxon>
        <taxon>Streptophyta</taxon>
        <taxon>Embryophyta</taxon>
        <taxon>Tracheophyta</taxon>
        <taxon>Spermatophyta</taxon>
        <taxon>Magnoliopsida</taxon>
        <taxon>Liliopsida</taxon>
        <taxon>Asparagales</taxon>
        <taxon>Orchidaceae</taxon>
        <taxon>Epidendroideae</taxon>
        <taxon>Malaxideae</taxon>
        <taxon>Dendrobiinae</taxon>
        <taxon>Dendrobium</taxon>
    </lineage>
</organism>
<reference evidence="1" key="1">
    <citation type="journal article" date="2022" name="Front. Genet.">
        <title>Chromosome-Scale Assembly of the Dendrobium nobile Genome Provides Insights Into the Molecular Mechanism of the Biosynthesis of the Medicinal Active Ingredient of Dendrobium.</title>
        <authorList>
            <person name="Xu Q."/>
            <person name="Niu S.-C."/>
            <person name="Li K.-L."/>
            <person name="Zheng P.-J."/>
            <person name="Zhang X.-J."/>
            <person name="Jia Y."/>
            <person name="Liu Y."/>
            <person name="Niu Y.-X."/>
            <person name="Yu L.-H."/>
            <person name="Chen D.-F."/>
            <person name="Zhang G.-Q."/>
        </authorList>
    </citation>
    <scope>NUCLEOTIDE SEQUENCE</scope>
    <source>
        <tissue evidence="1">Leaf</tissue>
    </source>
</reference>
<dbReference type="Proteomes" id="UP000829196">
    <property type="component" value="Unassembled WGS sequence"/>
</dbReference>
<sequence length="57" mass="6326">MTAFLLLGLVGLYEDDHYRREQVVEAAIWSCDGCRITGLMSVPDSPRKKGELLSGPM</sequence>